<sequence>MRSLSTQDWLIIMVIGVVLLWTIIVKYIGPAIATWITTIYMLLTMVLALVAPTRGHEED</sequence>
<evidence type="ECO:0000313" key="3">
    <source>
        <dbReference type="Proteomes" id="UP000060778"/>
    </source>
</evidence>
<dbReference type="EMBL" id="CP006867">
    <property type="protein sequence ID" value="ALU12426.1"/>
    <property type="molecule type" value="Genomic_DNA"/>
</dbReference>
<dbReference type="RefSeq" id="WP_075049699.1">
    <property type="nucleotide sequence ID" value="NZ_CP006867.1"/>
</dbReference>
<gene>
    <name evidence="2" type="ORF">EYM_03620</name>
</gene>
<reference evidence="2 3" key="1">
    <citation type="submission" date="2013-11" db="EMBL/GenBank/DDBJ databases">
        <title>Comparative genomics of Ignicoccus.</title>
        <authorList>
            <person name="Podar M."/>
        </authorList>
    </citation>
    <scope>NUCLEOTIDE SEQUENCE [LARGE SCALE GENOMIC DNA]</scope>
    <source>
        <strain evidence="2 3">DSM 13165</strain>
    </source>
</reference>
<dbReference type="GeneID" id="30680118"/>
<organism evidence="2 3">
    <name type="scientific">Ignicoccus islandicus DSM 13165</name>
    <dbReference type="NCBI Taxonomy" id="940295"/>
    <lineage>
        <taxon>Archaea</taxon>
        <taxon>Thermoproteota</taxon>
        <taxon>Thermoprotei</taxon>
        <taxon>Desulfurococcales</taxon>
        <taxon>Desulfurococcaceae</taxon>
        <taxon>Ignicoccus</taxon>
    </lineage>
</organism>
<evidence type="ECO:0000256" key="1">
    <source>
        <dbReference type="SAM" id="Phobius"/>
    </source>
</evidence>
<feature type="transmembrane region" description="Helical" evidence="1">
    <location>
        <begin position="34"/>
        <end position="51"/>
    </location>
</feature>
<name>A0A0U3DY56_9CREN</name>
<feature type="transmembrane region" description="Helical" evidence="1">
    <location>
        <begin position="9"/>
        <end position="28"/>
    </location>
</feature>
<protein>
    <submittedName>
        <fullName evidence="2">Uncharacterized protein</fullName>
    </submittedName>
</protein>
<evidence type="ECO:0000313" key="2">
    <source>
        <dbReference type="EMBL" id="ALU12426.1"/>
    </source>
</evidence>
<keyword evidence="1" id="KW-0812">Transmembrane</keyword>
<dbReference type="KEGG" id="iis:EYM_03620"/>
<dbReference type="AlphaFoldDB" id="A0A0U3DY56"/>
<keyword evidence="1" id="KW-0472">Membrane</keyword>
<keyword evidence="1" id="KW-1133">Transmembrane helix</keyword>
<keyword evidence="3" id="KW-1185">Reference proteome</keyword>
<proteinExistence type="predicted"/>
<dbReference type="Proteomes" id="UP000060778">
    <property type="component" value="Chromosome"/>
</dbReference>
<accession>A0A0U3DY56</accession>